<keyword evidence="2" id="KW-1185">Reference proteome</keyword>
<comment type="caution">
    <text evidence="1">The sequence shown here is derived from an EMBL/GenBank/DDBJ whole genome shotgun (WGS) entry which is preliminary data.</text>
</comment>
<proteinExistence type="predicted"/>
<reference evidence="1 2" key="1">
    <citation type="journal article" date="2022" name="Hortic Res">
        <title>A haplotype resolved chromosomal level avocado genome allows analysis of novel avocado genes.</title>
        <authorList>
            <person name="Nath O."/>
            <person name="Fletcher S.J."/>
            <person name="Hayward A."/>
            <person name="Shaw L.M."/>
            <person name="Masouleh A.K."/>
            <person name="Furtado A."/>
            <person name="Henry R.J."/>
            <person name="Mitter N."/>
        </authorList>
    </citation>
    <scope>NUCLEOTIDE SEQUENCE [LARGE SCALE GENOMIC DNA]</scope>
    <source>
        <strain evidence="2">cv. Hass</strain>
    </source>
</reference>
<evidence type="ECO:0000313" key="2">
    <source>
        <dbReference type="Proteomes" id="UP001234297"/>
    </source>
</evidence>
<gene>
    <name evidence="1" type="ORF">MRB53_014981</name>
</gene>
<organism evidence="1 2">
    <name type="scientific">Persea americana</name>
    <name type="common">Avocado</name>
    <dbReference type="NCBI Taxonomy" id="3435"/>
    <lineage>
        <taxon>Eukaryota</taxon>
        <taxon>Viridiplantae</taxon>
        <taxon>Streptophyta</taxon>
        <taxon>Embryophyta</taxon>
        <taxon>Tracheophyta</taxon>
        <taxon>Spermatophyta</taxon>
        <taxon>Magnoliopsida</taxon>
        <taxon>Magnoliidae</taxon>
        <taxon>Laurales</taxon>
        <taxon>Lauraceae</taxon>
        <taxon>Persea</taxon>
    </lineage>
</organism>
<evidence type="ECO:0000313" key="1">
    <source>
        <dbReference type="EMBL" id="KAJ8618795.1"/>
    </source>
</evidence>
<sequence length="150" mass="16655">MPMPAVEKRRSDIRIWIVAFLFMLFIISGGIILAMYMTLPESKDTAWYPIAGMVLVAIPWLFWLLTFLYRCCIKGDGGHPPVSPKPPSSDTSQPTESTRDCPDGTWPAAVEPQEEGQGLQEQGKREEKEGDSPHSHESELPLALSMSPPS</sequence>
<dbReference type="EMBL" id="CM056812">
    <property type="protein sequence ID" value="KAJ8618795.1"/>
    <property type="molecule type" value="Genomic_DNA"/>
</dbReference>
<accession>A0ACC2KCD2</accession>
<dbReference type="Proteomes" id="UP001234297">
    <property type="component" value="Chromosome 4"/>
</dbReference>
<protein>
    <submittedName>
        <fullName evidence="1">Uncharacterized protein</fullName>
    </submittedName>
</protein>
<name>A0ACC2KCD2_PERAE</name>